<dbReference type="KEGG" id="acry:AC20117_12995"/>
<sequence length="96" mass="10075">MSLSDEERQRLDKLGHQLEEDDPRLAKSLSGKGVLVFGHRIGTGALMALAGALLLLAGIAGNSLLLAMVGVIAFAGGLLVSGTDWFRGHVHHGPQH</sequence>
<feature type="transmembrane region" description="Helical" evidence="1">
    <location>
        <begin position="65"/>
        <end position="86"/>
    </location>
</feature>
<name>A0A1H1ACJ1_9MICC</name>
<dbReference type="EMBL" id="FNKH01000002">
    <property type="protein sequence ID" value="SDQ37458.1"/>
    <property type="molecule type" value="Genomic_DNA"/>
</dbReference>
<proteinExistence type="predicted"/>
<feature type="transmembrane region" description="Helical" evidence="1">
    <location>
        <begin position="34"/>
        <end position="59"/>
    </location>
</feature>
<evidence type="ECO:0000313" key="2">
    <source>
        <dbReference type="EMBL" id="SDQ37458.1"/>
    </source>
</evidence>
<evidence type="ECO:0000313" key="3">
    <source>
        <dbReference type="Proteomes" id="UP000181917"/>
    </source>
</evidence>
<protein>
    <recommendedName>
        <fullName evidence="4">DUF3040 domain-containing protein</fullName>
    </recommendedName>
</protein>
<keyword evidence="1" id="KW-0472">Membrane</keyword>
<dbReference type="OrthoDB" id="4954454at2"/>
<gene>
    <name evidence="2" type="ORF">SAMN04489742_0865</name>
</gene>
<dbReference type="Pfam" id="PF11239">
    <property type="entry name" value="DUF3040"/>
    <property type="match status" value="1"/>
</dbReference>
<keyword evidence="3" id="KW-1185">Reference proteome</keyword>
<reference evidence="2 3" key="1">
    <citation type="submission" date="2016-10" db="EMBL/GenBank/DDBJ databases">
        <authorList>
            <person name="de Groot N.N."/>
        </authorList>
    </citation>
    <scope>NUCLEOTIDE SEQUENCE [LARGE SCALE GENOMIC DNA]</scope>
    <source>
        <strain evidence="2 3">DSM 20117</strain>
    </source>
</reference>
<dbReference type="Proteomes" id="UP000181917">
    <property type="component" value="Unassembled WGS sequence"/>
</dbReference>
<accession>A0A1H1ACJ1</accession>
<keyword evidence="1" id="KW-1133">Transmembrane helix</keyword>
<organism evidence="2 3">
    <name type="scientific">Crystallibacter crystallopoietes</name>
    <dbReference type="NCBI Taxonomy" id="37928"/>
    <lineage>
        <taxon>Bacteria</taxon>
        <taxon>Bacillati</taxon>
        <taxon>Actinomycetota</taxon>
        <taxon>Actinomycetes</taxon>
        <taxon>Micrococcales</taxon>
        <taxon>Micrococcaceae</taxon>
        <taxon>Crystallibacter</taxon>
    </lineage>
</organism>
<evidence type="ECO:0000256" key="1">
    <source>
        <dbReference type="SAM" id="Phobius"/>
    </source>
</evidence>
<dbReference type="InterPro" id="IPR021401">
    <property type="entry name" value="DUF3040"/>
</dbReference>
<dbReference type="AlphaFoldDB" id="A0A1H1ACJ1"/>
<evidence type="ECO:0008006" key="4">
    <source>
        <dbReference type="Google" id="ProtNLM"/>
    </source>
</evidence>
<keyword evidence="1" id="KW-0812">Transmembrane</keyword>
<dbReference type="RefSeq" id="WP_074699379.1">
    <property type="nucleotide sequence ID" value="NZ_CP018863.1"/>
</dbReference>